<keyword evidence="1" id="KW-0472">Membrane</keyword>
<gene>
    <name evidence="2" type="ORF">DWV06_10980</name>
</gene>
<sequence length="108" mass="12770">MKCQLAEHMIMPFINGTLEDDKKAEFLKHILNCSSCYDEFQIYYTLQKMDEEPDGSYDMKRILERAIQDELKLIYRKRLCFILQKVVFFLAEICIVLVVIFGLDSCSK</sequence>
<organism evidence="2 3">
    <name type="scientific">Anaerosacchariphilus polymeriproducens</name>
    <dbReference type="NCBI Taxonomy" id="1812858"/>
    <lineage>
        <taxon>Bacteria</taxon>
        <taxon>Bacillati</taxon>
        <taxon>Bacillota</taxon>
        <taxon>Clostridia</taxon>
        <taxon>Lachnospirales</taxon>
        <taxon>Lachnospiraceae</taxon>
        <taxon>Anaerosacchariphilus</taxon>
    </lineage>
</organism>
<name>A0A371ATL4_9FIRM</name>
<dbReference type="AlphaFoldDB" id="A0A371ATL4"/>
<protein>
    <submittedName>
        <fullName evidence="2">Zf-HC2 domain-containing protein</fullName>
    </submittedName>
</protein>
<evidence type="ECO:0000256" key="1">
    <source>
        <dbReference type="SAM" id="Phobius"/>
    </source>
</evidence>
<evidence type="ECO:0000313" key="3">
    <source>
        <dbReference type="Proteomes" id="UP000255036"/>
    </source>
</evidence>
<dbReference type="EMBL" id="QRCT01000034">
    <property type="protein sequence ID" value="RDU22891.1"/>
    <property type="molecule type" value="Genomic_DNA"/>
</dbReference>
<feature type="transmembrane region" description="Helical" evidence="1">
    <location>
        <begin position="82"/>
        <end position="103"/>
    </location>
</feature>
<keyword evidence="1" id="KW-1133">Transmembrane helix</keyword>
<accession>A0A371ATL4</accession>
<proteinExistence type="predicted"/>
<evidence type="ECO:0000313" key="2">
    <source>
        <dbReference type="EMBL" id="RDU22891.1"/>
    </source>
</evidence>
<dbReference type="OrthoDB" id="9808253at2"/>
<dbReference type="Proteomes" id="UP000255036">
    <property type="component" value="Unassembled WGS sequence"/>
</dbReference>
<keyword evidence="3" id="KW-1185">Reference proteome</keyword>
<comment type="caution">
    <text evidence="2">The sequence shown here is derived from an EMBL/GenBank/DDBJ whole genome shotgun (WGS) entry which is preliminary data.</text>
</comment>
<keyword evidence="1" id="KW-0812">Transmembrane</keyword>
<reference evidence="2 3" key="1">
    <citation type="submission" date="2018-07" db="EMBL/GenBank/DDBJ databases">
        <title>Anaerosacharophilus polymeroproducens gen. nov. sp. nov., an anaerobic bacterium isolated from salt field.</title>
        <authorList>
            <person name="Kim W."/>
            <person name="Yang S.-H."/>
            <person name="Oh J."/>
            <person name="Lee J.-H."/>
            <person name="Kwon K.K."/>
        </authorList>
    </citation>
    <scope>NUCLEOTIDE SEQUENCE [LARGE SCALE GENOMIC DNA]</scope>
    <source>
        <strain evidence="2 3">MCWD5</strain>
    </source>
</reference>
<dbReference type="RefSeq" id="WP_115482234.1">
    <property type="nucleotide sequence ID" value="NZ_QRCT01000034.1"/>
</dbReference>